<organism evidence="2 3">
    <name type="scientific">Stylonychia lemnae</name>
    <name type="common">Ciliate</name>
    <dbReference type="NCBI Taxonomy" id="5949"/>
    <lineage>
        <taxon>Eukaryota</taxon>
        <taxon>Sar</taxon>
        <taxon>Alveolata</taxon>
        <taxon>Ciliophora</taxon>
        <taxon>Intramacronucleata</taxon>
        <taxon>Spirotrichea</taxon>
        <taxon>Stichotrichia</taxon>
        <taxon>Sporadotrichida</taxon>
        <taxon>Oxytrichidae</taxon>
        <taxon>Stylonychinae</taxon>
        <taxon>Stylonychia</taxon>
    </lineage>
</organism>
<reference evidence="2 3" key="1">
    <citation type="submission" date="2014-06" db="EMBL/GenBank/DDBJ databases">
        <authorList>
            <person name="Swart Estienne"/>
        </authorList>
    </citation>
    <scope>NUCLEOTIDE SEQUENCE [LARGE SCALE GENOMIC DNA]</scope>
    <source>
        <strain evidence="2 3">130c</strain>
    </source>
</reference>
<dbReference type="InParanoid" id="A0A078A187"/>
<accession>A0A078A187</accession>
<proteinExistence type="predicted"/>
<gene>
    <name evidence="2" type="primary">Contig4380.g4680</name>
    <name evidence="2" type="ORF">STYLEM_5017</name>
</gene>
<dbReference type="AlphaFoldDB" id="A0A078A187"/>
<evidence type="ECO:0000313" key="2">
    <source>
        <dbReference type="EMBL" id="CDW76021.1"/>
    </source>
</evidence>
<protein>
    <submittedName>
        <fullName evidence="2">Uncharacterized protein</fullName>
    </submittedName>
</protein>
<sequence length="139" mass="16550">MDNSEDDFSLNFENSEDDNKICSQMERVKSSSRVNFSKLSEIEKNIRLKNMAQEIRKLRKQLRSAKTQAIKKQQDYKFQSLSKFGKVLQQAKNLKLREADMSKNEPDKYQSTRKLKKKQFFQPATYINLKQRYNSIIQE</sequence>
<dbReference type="EMBL" id="CCKQ01004872">
    <property type="protein sequence ID" value="CDW76021.1"/>
    <property type="molecule type" value="Genomic_DNA"/>
</dbReference>
<dbReference type="Proteomes" id="UP000039865">
    <property type="component" value="Unassembled WGS sequence"/>
</dbReference>
<feature type="coiled-coil region" evidence="1">
    <location>
        <begin position="48"/>
        <end position="75"/>
    </location>
</feature>
<evidence type="ECO:0000256" key="1">
    <source>
        <dbReference type="SAM" id="Coils"/>
    </source>
</evidence>
<keyword evidence="1" id="KW-0175">Coiled coil</keyword>
<evidence type="ECO:0000313" key="3">
    <source>
        <dbReference type="Proteomes" id="UP000039865"/>
    </source>
</evidence>
<keyword evidence="3" id="KW-1185">Reference proteome</keyword>
<name>A0A078A187_STYLE</name>